<reference evidence="2 3" key="1">
    <citation type="journal article" date="2020" name="bioRxiv">
        <title>Whole genome comparisons of ergot fungi reveals the divergence and evolution of species within the genus Claviceps are the result of varying mechanisms driving genome evolution and host range expansion.</title>
        <authorList>
            <person name="Wyka S.A."/>
            <person name="Mondo S.J."/>
            <person name="Liu M."/>
            <person name="Dettman J."/>
            <person name="Nalam V."/>
            <person name="Broders K.D."/>
        </authorList>
    </citation>
    <scope>NUCLEOTIDE SEQUENCE [LARGE SCALE GENOMIC DNA]</scope>
    <source>
        <strain evidence="2 3">Clav52</strain>
    </source>
</reference>
<protein>
    <submittedName>
        <fullName evidence="2">Uncharacterized protein</fullName>
    </submittedName>
</protein>
<dbReference type="AlphaFoldDB" id="A0A9P7QAH3"/>
<sequence length="122" mass="13483">MGKNDKKSGDKSAAKGKTAEKDARSSKSKRATSSYVITFSSLMGGGVVSPHHRDGELMGQRLDSYEKSWTELAKRPPRTQCEKHAKKEEALAKLRDGVKFDEVARTFISRTRRGKVGSIHCS</sequence>
<comment type="caution">
    <text evidence="2">The sequence shown here is derived from an EMBL/GenBank/DDBJ whole genome shotgun (WGS) entry which is preliminary data.</text>
</comment>
<organism evidence="2 3">
    <name type="scientific">Claviceps aff. purpurea</name>
    <dbReference type="NCBI Taxonomy" id="1967640"/>
    <lineage>
        <taxon>Eukaryota</taxon>
        <taxon>Fungi</taxon>
        <taxon>Dikarya</taxon>
        <taxon>Ascomycota</taxon>
        <taxon>Pezizomycotina</taxon>
        <taxon>Sordariomycetes</taxon>
        <taxon>Hypocreomycetidae</taxon>
        <taxon>Hypocreales</taxon>
        <taxon>Clavicipitaceae</taxon>
        <taxon>Claviceps</taxon>
    </lineage>
</organism>
<evidence type="ECO:0000256" key="1">
    <source>
        <dbReference type="SAM" id="MobiDB-lite"/>
    </source>
</evidence>
<evidence type="ECO:0000313" key="2">
    <source>
        <dbReference type="EMBL" id="KAG6285880.1"/>
    </source>
</evidence>
<accession>A0A9P7QAH3</accession>
<feature type="region of interest" description="Disordered" evidence="1">
    <location>
        <begin position="1"/>
        <end position="32"/>
    </location>
</feature>
<gene>
    <name evidence="2" type="ORF">E4U09_007026</name>
</gene>
<dbReference type="EMBL" id="SRRH01000680">
    <property type="protein sequence ID" value="KAG6285880.1"/>
    <property type="molecule type" value="Genomic_DNA"/>
</dbReference>
<feature type="compositionally biased region" description="Basic and acidic residues" evidence="1">
    <location>
        <begin position="1"/>
        <end position="25"/>
    </location>
</feature>
<dbReference type="Proteomes" id="UP000707071">
    <property type="component" value="Unassembled WGS sequence"/>
</dbReference>
<name>A0A9P7QAH3_9HYPO</name>
<proteinExistence type="predicted"/>
<evidence type="ECO:0000313" key="3">
    <source>
        <dbReference type="Proteomes" id="UP000707071"/>
    </source>
</evidence>
<keyword evidence="3" id="KW-1185">Reference proteome</keyword>